<protein>
    <submittedName>
        <fullName evidence="12">Signal recognition particle-docking protein FtsY</fullName>
    </submittedName>
</protein>
<dbReference type="GO" id="GO:0006614">
    <property type="term" value="P:SRP-dependent cotranslational protein targeting to membrane"/>
    <property type="evidence" value="ECO:0007669"/>
    <property type="project" value="InterPro"/>
</dbReference>
<dbReference type="Gene3D" id="1.20.120.140">
    <property type="entry name" value="Signal recognition particle SRP54, nucleotide-binding domain"/>
    <property type="match status" value="1"/>
</dbReference>
<keyword evidence="5" id="KW-0547">Nucleotide-binding</keyword>
<organism evidence="12 13">
    <name type="scientific">Candidatus Iainarchaeum sp</name>
    <dbReference type="NCBI Taxonomy" id="3101447"/>
    <lineage>
        <taxon>Archaea</taxon>
        <taxon>Candidatus Iainarchaeota</taxon>
        <taxon>Candidatus Iainarchaeia</taxon>
        <taxon>Candidatus Iainarchaeales</taxon>
        <taxon>Candidatus Iainarchaeaceae</taxon>
        <taxon>Candidatus Iainarchaeum</taxon>
    </lineage>
</organism>
<evidence type="ECO:0000256" key="6">
    <source>
        <dbReference type="ARBA" id="ARBA00022801"/>
    </source>
</evidence>
<dbReference type="InterPro" id="IPR042101">
    <property type="entry name" value="SRP54_N_sf"/>
</dbReference>
<sequence length="419" mass="47119">MFDLLKKKIQGFTEKVKERAEKKTETASQEGTEKTGPEHPETKEPEQAREQRVKKTAEKFPEQFEKPEAVGEEPEIEEEPPEQEEPEQAEEETKPGQAVEEFAEKEEPAKEAPAYAEERREIKPRVSIRGRIKAVVKGSVRLEEKDLAELVWELELALLEADVEQTTSEEIASEIKKRLVGKEIPRGKNLAEVVKKEIREILSGMMETTERNLAKEAKGKKEKPYKILFLGPNGAGKTTTIAKLTHLLQAKGMRVLWAAGDTFRAASIEQLEKHASRLGVRVVKHQYGADPAAVAFDAVKAAQSKGIECVLIDSAGRQETNKNLMRELEKIVRVIKPDLKIYVGEAFTGQALLQQAKEYDKEIGIDAFILTKIDCDSKGGTTISLLYKLKKPILFVGMGQEYKDLKEFKPEFILNRVIG</sequence>
<dbReference type="SMART" id="SM00963">
    <property type="entry name" value="SRP54_N"/>
    <property type="match status" value="1"/>
</dbReference>
<evidence type="ECO:0000256" key="3">
    <source>
        <dbReference type="ARBA" id="ARBA00022475"/>
    </source>
</evidence>
<dbReference type="InterPro" id="IPR003593">
    <property type="entry name" value="AAA+_ATPase"/>
</dbReference>
<evidence type="ECO:0000256" key="9">
    <source>
        <dbReference type="ARBA" id="ARBA00023170"/>
    </source>
</evidence>
<feature type="domain" description="SRP54-type proteins GTP-binding" evidence="11">
    <location>
        <begin position="392"/>
        <end position="405"/>
    </location>
</feature>
<evidence type="ECO:0000256" key="5">
    <source>
        <dbReference type="ARBA" id="ARBA00022741"/>
    </source>
</evidence>
<comment type="similarity">
    <text evidence="2">Belongs to the GTP-binding SRP family.</text>
</comment>
<dbReference type="Proteomes" id="UP000809243">
    <property type="component" value="Unassembled WGS sequence"/>
</dbReference>
<feature type="compositionally biased region" description="Acidic residues" evidence="10">
    <location>
        <begin position="70"/>
        <end position="90"/>
    </location>
</feature>
<evidence type="ECO:0000256" key="4">
    <source>
        <dbReference type="ARBA" id="ARBA00022490"/>
    </source>
</evidence>
<evidence type="ECO:0000313" key="13">
    <source>
        <dbReference type="Proteomes" id="UP000809243"/>
    </source>
</evidence>
<dbReference type="NCBIfam" id="TIGR00064">
    <property type="entry name" value="ftsY"/>
    <property type="match status" value="1"/>
</dbReference>
<keyword evidence="7" id="KW-0342">GTP-binding</keyword>
<evidence type="ECO:0000256" key="7">
    <source>
        <dbReference type="ARBA" id="ARBA00023134"/>
    </source>
</evidence>
<dbReference type="InterPro" id="IPR004390">
    <property type="entry name" value="SR_rcpt_FtsY"/>
</dbReference>
<keyword evidence="8" id="KW-0472">Membrane</keyword>
<feature type="compositionally biased region" description="Basic and acidic residues" evidence="10">
    <location>
        <begin position="105"/>
        <end position="118"/>
    </location>
</feature>
<dbReference type="GO" id="GO:0005737">
    <property type="term" value="C:cytoplasm"/>
    <property type="evidence" value="ECO:0007669"/>
    <property type="project" value="UniProtKB-ARBA"/>
</dbReference>
<dbReference type="Pfam" id="PF02881">
    <property type="entry name" value="SRP54_N"/>
    <property type="match status" value="1"/>
</dbReference>
<dbReference type="Gene3D" id="3.40.50.300">
    <property type="entry name" value="P-loop containing nucleotide triphosphate hydrolases"/>
    <property type="match status" value="1"/>
</dbReference>
<feature type="compositionally biased region" description="Basic and acidic residues" evidence="10">
    <location>
        <begin position="14"/>
        <end position="69"/>
    </location>
</feature>
<dbReference type="SMART" id="SM00962">
    <property type="entry name" value="SRP54"/>
    <property type="match status" value="1"/>
</dbReference>
<evidence type="ECO:0000256" key="10">
    <source>
        <dbReference type="SAM" id="MobiDB-lite"/>
    </source>
</evidence>
<dbReference type="AlphaFoldDB" id="A0A939C707"/>
<keyword evidence="3" id="KW-1003">Cell membrane</keyword>
<name>A0A939C707_9ARCH</name>
<evidence type="ECO:0000313" key="12">
    <source>
        <dbReference type="EMBL" id="MBN2067159.1"/>
    </source>
</evidence>
<feature type="region of interest" description="Disordered" evidence="10">
    <location>
        <begin position="1"/>
        <end position="118"/>
    </location>
</feature>
<reference evidence="12" key="1">
    <citation type="submission" date="2021-01" db="EMBL/GenBank/DDBJ databases">
        <title>Active Sulfur Cycling in an Early Earth Analoge.</title>
        <authorList>
            <person name="Hahn C.R."/>
            <person name="Youssef N.H."/>
            <person name="Elshahed M."/>
        </authorList>
    </citation>
    <scope>NUCLEOTIDE SEQUENCE</scope>
    <source>
        <strain evidence="12">Zod_Metabat.1151</strain>
    </source>
</reference>
<dbReference type="SUPFAM" id="SSF47364">
    <property type="entry name" value="Domain of the SRP/SRP receptor G-proteins"/>
    <property type="match status" value="1"/>
</dbReference>
<gene>
    <name evidence="12" type="primary">ftsY</name>
    <name evidence="12" type="ORF">JW744_01685</name>
</gene>
<dbReference type="InterPro" id="IPR000897">
    <property type="entry name" value="SRP54_GTPase_dom"/>
</dbReference>
<dbReference type="SMART" id="SM00382">
    <property type="entry name" value="AAA"/>
    <property type="match status" value="1"/>
</dbReference>
<comment type="subcellular location">
    <subcellularLocation>
        <location evidence="1">Cell membrane</location>
        <topology evidence="1">Peripheral membrane protein</topology>
        <orientation evidence="1">Cytoplasmic side</orientation>
    </subcellularLocation>
</comment>
<accession>A0A939C707</accession>
<comment type="caution">
    <text evidence="12">The sequence shown here is derived from an EMBL/GenBank/DDBJ whole genome shotgun (WGS) entry which is preliminary data.</text>
</comment>
<dbReference type="GO" id="GO:0003924">
    <property type="term" value="F:GTPase activity"/>
    <property type="evidence" value="ECO:0007669"/>
    <property type="project" value="TreeGrafter"/>
</dbReference>
<dbReference type="PANTHER" id="PTHR43134">
    <property type="entry name" value="SIGNAL RECOGNITION PARTICLE RECEPTOR SUBUNIT ALPHA"/>
    <property type="match status" value="1"/>
</dbReference>
<dbReference type="PROSITE" id="PS00300">
    <property type="entry name" value="SRP54"/>
    <property type="match status" value="1"/>
</dbReference>
<dbReference type="GO" id="GO:0005047">
    <property type="term" value="F:signal recognition particle binding"/>
    <property type="evidence" value="ECO:0007669"/>
    <property type="project" value="TreeGrafter"/>
</dbReference>
<evidence type="ECO:0000256" key="1">
    <source>
        <dbReference type="ARBA" id="ARBA00004413"/>
    </source>
</evidence>
<dbReference type="SUPFAM" id="SSF52540">
    <property type="entry name" value="P-loop containing nucleoside triphosphate hydrolases"/>
    <property type="match status" value="1"/>
</dbReference>
<keyword evidence="9" id="KW-0675">Receptor</keyword>
<dbReference type="PANTHER" id="PTHR43134:SF1">
    <property type="entry name" value="SIGNAL RECOGNITION PARTICLE RECEPTOR SUBUNIT ALPHA"/>
    <property type="match status" value="1"/>
</dbReference>
<evidence type="ECO:0000256" key="8">
    <source>
        <dbReference type="ARBA" id="ARBA00023136"/>
    </source>
</evidence>
<keyword evidence="6" id="KW-0378">Hydrolase</keyword>
<keyword evidence="4" id="KW-0963">Cytoplasm</keyword>
<dbReference type="InterPro" id="IPR027417">
    <property type="entry name" value="P-loop_NTPase"/>
</dbReference>
<dbReference type="GO" id="GO:0005525">
    <property type="term" value="F:GTP binding"/>
    <property type="evidence" value="ECO:0007669"/>
    <property type="project" value="UniProtKB-KW"/>
</dbReference>
<dbReference type="InterPro" id="IPR036225">
    <property type="entry name" value="SRP/SRP_N"/>
</dbReference>
<proteinExistence type="inferred from homology"/>
<evidence type="ECO:0000256" key="2">
    <source>
        <dbReference type="ARBA" id="ARBA00008531"/>
    </source>
</evidence>
<dbReference type="GO" id="GO:0005886">
    <property type="term" value="C:plasma membrane"/>
    <property type="evidence" value="ECO:0007669"/>
    <property type="project" value="UniProtKB-SubCell"/>
</dbReference>
<dbReference type="InterPro" id="IPR013822">
    <property type="entry name" value="Signal_recog_particl_SRP54_hlx"/>
</dbReference>
<evidence type="ECO:0000259" key="11">
    <source>
        <dbReference type="PROSITE" id="PS00300"/>
    </source>
</evidence>
<dbReference type="Pfam" id="PF00448">
    <property type="entry name" value="SRP54"/>
    <property type="match status" value="1"/>
</dbReference>
<dbReference type="EMBL" id="JAFGDB010000028">
    <property type="protein sequence ID" value="MBN2067159.1"/>
    <property type="molecule type" value="Genomic_DNA"/>
</dbReference>